<dbReference type="PANTHER" id="PTHR46907">
    <property type="entry name" value="HEAT SHOCK PROTEIN BETA-7-RELATED"/>
    <property type="match status" value="1"/>
</dbReference>
<dbReference type="InterPro" id="IPR001436">
    <property type="entry name" value="Alpha-crystallin/sHSP_animal"/>
</dbReference>
<feature type="region of interest" description="Disordered" evidence="3">
    <location>
        <begin position="29"/>
        <end position="74"/>
    </location>
</feature>
<dbReference type="STRING" id="7868.ENSCMIP00000020103"/>
<dbReference type="GeneTree" id="ENSGT00390000010674"/>
<dbReference type="SUPFAM" id="SSF49764">
    <property type="entry name" value="HSP20-like chaperones"/>
    <property type="match status" value="1"/>
</dbReference>
<dbReference type="Pfam" id="PF00011">
    <property type="entry name" value="HSP20"/>
    <property type="match status" value="1"/>
</dbReference>
<reference evidence="6" key="2">
    <citation type="journal article" date="2007" name="PLoS Biol.">
        <title>Survey sequencing and comparative analysis of the elephant shark (Callorhinchus milii) genome.</title>
        <authorList>
            <person name="Venkatesh B."/>
            <person name="Kirkness E.F."/>
            <person name="Loh Y.H."/>
            <person name="Halpern A.L."/>
            <person name="Lee A.P."/>
            <person name="Johnson J."/>
            <person name="Dandona N."/>
            <person name="Viswanathan L.D."/>
            <person name="Tay A."/>
            <person name="Venter J.C."/>
            <person name="Strausberg R.L."/>
            <person name="Brenner S."/>
        </authorList>
    </citation>
    <scope>NUCLEOTIDE SEQUENCE [LARGE SCALE GENOMIC DNA]</scope>
</reference>
<evidence type="ECO:0000313" key="6">
    <source>
        <dbReference type="Proteomes" id="UP000314986"/>
    </source>
</evidence>
<reference evidence="6" key="1">
    <citation type="journal article" date="2006" name="Science">
        <title>Ancient noncoding elements conserved in the human genome.</title>
        <authorList>
            <person name="Venkatesh B."/>
            <person name="Kirkness E.F."/>
            <person name="Loh Y.H."/>
            <person name="Halpern A.L."/>
            <person name="Lee A.P."/>
            <person name="Johnson J."/>
            <person name="Dandona N."/>
            <person name="Viswanathan L.D."/>
            <person name="Tay A."/>
            <person name="Venter J.C."/>
            <person name="Strausberg R.L."/>
            <person name="Brenner S."/>
        </authorList>
    </citation>
    <scope>NUCLEOTIDE SEQUENCE [LARGE SCALE GENOMIC DNA]</scope>
</reference>
<accession>A0A4W3HS03</accession>
<dbReference type="Ensembl" id="ENSCMIT00000020475.1">
    <property type="protein sequence ID" value="ENSCMIP00000020103.1"/>
    <property type="gene ID" value="ENSCMIG00000009303.1"/>
</dbReference>
<organism evidence="5 6">
    <name type="scientific">Callorhinchus milii</name>
    <name type="common">Ghost shark</name>
    <dbReference type="NCBI Taxonomy" id="7868"/>
    <lineage>
        <taxon>Eukaryota</taxon>
        <taxon>Metazoa</taxon>
        <taxon>Chordata</taxon>
        <taxon>Craniata</taxon>
        <taxon>Vertebrata</taxon>
        <taxon>Chondrichthyes</taxon>
        <taxon>Holocephali</taxon>
        <taxon>Chimaeriformes</taxon>
        <taxon>Callorhinchidae</taxon>
        <taxon>Callorhinchus</taxon>
    </lineage>
</organism>
<reference evidence="5" key="4">
    <citation type="submission" date="2025-08" db="UniProtKB">
        <authorList>
            <consortium name="Ensembl"/>
        </authorList>
    </citation>
    <scope>IDENTIFICATION</scope>
</reference>
<protein>
    <submittedName>
        <fullName evidence="5">Heat shock protein beta-7-like</fullName>
    </submittedName>
</protein>
<feature type="compositionally biased region" description="Pro residues" evidence="3">
    <location>
        <begin position="51"/>
        <end position="60"/>
    </location>
</feature>
<dbReference type="PROSITE" id="PS01031">
    <property type="entry name" value="SHSP"/>
    <property type="match status" value="1"/>
</dbReference>
<evidence type="ECO:0000259" key="4">
    <source>
        <dbReference type="PROSITE" id="PS01031"/>
    </source>
</evidence>
<evidence type="ECO:0000256" key="2">
    <source>
        <dbReference type="RuleBase" id="RU003616"/>
    </source>
</evidence>
<dbReference type="Proteomes" id="UP000314986">
    <property type="component" value="Unassembled WGS sequence"/>
</dbReference>
<feature type="domain" description="SHSP" evidence="4">
    <location>
        <begin position="123"/>
        <end position="232"/>
    </location>
</feature>
<dbReference type="FunCoup" id="A0A4W3HS03">
    <property type="interactions" value="1"/>
</dbReference>
<reference evidence="5" key="5">
    <citation type="submission" date="2025-09" db="UniProtKB">
        <authorList>
            <consortium name="Ensembl"/>
        </authorList>
    </citation>
    <scope>IDENTIFICATION</scope>
</reference>
<proteinExistence type="inferred from homology"/>
<sequence>MSLLYIVSARDCGLVGSLPLLSPPVQLCGQPSLHPPPSTPTSTGSHHRPPHLPPSPPSPPTDAMSSLGPSASFRSQRYSDYGRSSLTGSGLDQYLNTARNLFEDEVERSALRHFARDEPFGYTGPVVRRSPSQGNIRTVGDRYEVSADVSQFEPEEVVVTMCNYHVTIRAEKVVDDGTVSNVFTHKYQLPEDVDPMTLSCCLSDAGMLTVSVKRDPLKTPSPQPVYRSEIKL</sequence>
<dbReference type="InterPro" id="IPR008978">
    <property type="entry name" value="HSP20-like_chaperone"/>
</dbReference>
<evidence type="ECO:0000313" key="5">
    <source>
        <dbReference type="Ensembl" id="ENSCMIP00000020103.1"/>
    </source>
</evidence>
<evidence type="ECO:0000256" key="1">
    <source>
        <dbReference type="PROSITE-ProRule" id="PRU00285"/>
    </source>
</evidence>
<dbReference type="Gene3D" id="2.60.40.790">
    <property type="match status" value="1"/>
</dbReference>
<dbReference type="PRINTS" id="PR00299">
    <property type="entry name" value="ACRYSTALLIN"/>
</dbReference>
<gene>
    <name evidence="5" type="primary">LOC103184409</name>
</gene>
<dbReference type="AlphaFoldDB" id="A0A4W3HS03"/>
<comment type="similarity">
    <text evidence="1 2">Belongs to the small heat shock protein (HSP20) family.</text>
</comment>
<dbReference type="PANTHER" id="PTHR46907:SF1">
    <property type="entry name" value="HEAT SHOCK PROTEIN FAMILY B (SMALL) MEMBER 7"/>
    <property type="match status" value="1"/>
</dbReference>
<dbReference type="InParanoid" id="A0A4W3HS03"/>
<name>A0A4W3HS03_CALMI</name>
<evidence type="ECO:0000256" key="3">
    <source>
        <dbReference type="SAM" id="MobiDB-lite"/>
    </source>
</evidence>
<dbReference type="OMA" id="HFARDEP"/>
<keyword evidence="6" id="KW-1185">Reference proteome</keyword>
<feature type="compositionally biased region" description="Polar residues" evidence="3">
    <location>
        <begin position="63"/>
        <end position="74"/>
    </location>
</feature>
<reference evidence="6" key="3">
    <citation type="journal article" date="2014" name="Nature">
        <title>Elephant shark genome provides unique insights into gnathostome evolution.</title>
        <authorList>
            <consortium name="International Elephant Shark Genome Sequencing Consortium"/>
            <person name="Venkatesh B."/>
            <person name="Lee A.P."/>
            <person name="Ravi V."/>
            <person name="Maurya A.K."/>
            <person name="Lian M.M."/>
            <person name="Swann J.B."/>
            <person name="Ohta Y."/>
            <person name="Flajnik M.F."/>
            <person name="Sutoh Y."/>
            <person name="Kasahara M."/>
            <person name="Hoon S."/>
            <person name="Gangu V."/>
            <person name="Roy S.W."/>
            <person name="Irimia M."/>
            <person name="Korzh V."/>
            <person name="Kondrychyn I."/>
            <person name="Lim Z.W."/>
            <person name="Tay B.H."/>
            <person name="Tohari S."/>
            <person name="Kong K.W."/>
            <person name="Ho S."/>
            <person name="Lorente-Galdos B."/>
            <person name="Quilez J."/>
            <person name="Marques-Bonet T."/>
            <person name="Raney B.J."/>
            <person name="Ingham P.W."/>
            <person name="Tay A."/>
            <person name="Hillier L.W."/>
            <person name="Minx P."/>
            <person name="Boehm T."/>
            <person name="Wilson R.K."/>
            <person name="Brenner S."/>
            <person name="Warren W.C."/>
        </authorList>
    </citation>
    <scope>NUCLEOTIDE SEQUENCE [LARGE SCALE GENOMIC DNA]</scope>
</reference>
<dbReference type="InterPro" id="IPR002068">
    <property type="entry name" value="A-crystallin/Hsp20_dom"/>
</dbReference>